<dbReference type="PANTHER" id="PTHR31223:SF70">
    <property type="entry name" value="LOG FAMILY PROTEIN YJL055W"/>
    <property type="match status" value="1"/>
</dbReference>
<name>A0A2U0I5Z7_9FLAO</name>
<dbReference type="InterPro" id="IPR031100">
    <property type="entry name" value="LOG_fam"/>
</dbReference>
<evidence type="ECO:0000256" key="2">
    <source>
        <dbReference type="ARBA" id="ARBA00006763"/>
    </source>
</evidence>
<proteinExistence type="inferred from homology"/>
<dbReference type="Pfam" id="PF03641">
    <property type="entry name" value="Lysine_decarbox"/>
    <property type="match status" value="1"/>
</dbReference>
<evidence type="ECO:0000256" key="1">
    <source>
        <dbReference type="ARBA" id="ARBA00000274"/>
    </source>
</evidence>
<organism evidence="4 5">
    <name type="scientific">Marixanthomonas spongiae</name>
    <dbReference type="NCBI Taxonomy" id="2174845"/>
    <lineage>
        <taxon>Bacteria</taxon>
        <taxon>Pseudomonadati</taxon>
        <taxon>Bacteroidota</taxon>
        <taxon>Flavobacteriia</taxon>
        <taxon>Flavobacteriales</taxon>
        <taxon>Flavobacteriaceae</taxon>
        <taxon>Marixanthomonas</taxon>
    </lineage>
</organism>
<gene>
    <name evidence="4" type="ORF">DDV96_04550</name>
</gene>
<keyword evidence="5" id="KW-1185">Reference proteome</keyword>
<dbReference type="EMBL" id="QEHR01000002">
    <property type="protein sequence ID" value="PVW16525.1"/>
    <property type="molecule type" value="Genomic_DNA"/>
</dbReference>
<comment type="catalytic activity">
    <reaction evidence="1">
        <text>AMP + H2O = D-ribose 5-phosphate + adenine</text>
        <dbReference type="Rhea" id="RHEA:20129"/>
        <dbReference type="ChEBI" id="CHEBI:15377"/>
        <dbReference type="ChEBI" id="CHEBI:16708"/>
        <dbReference type="ChEBI" id="CHEBI:78346"/>
        <dbReference type="ChEBI" id="CHEBI:456215"/>
        <dbReference type="EC" id="3.2.2.4"/>
    </reaction>
</comment>
<accession>A0A2U0I5Z7</accession>
<dbReference type="EC" id="3.2.2.n1" evidence="3"/>
<evidence type="ECO:0000313" key="4">
    <source>
        <dbReference type="EMBL" id="PVW16525.1"/>
    </source>
</evidence>
<dbReference type="InterPro" id="IPR005269">
    <property type="entry name" value="LOG"/>
</dbReference>
<dbReference type="GO" id="GO:0008714">
    <property type="term" value="F:AMP nucleosidase activity"/>
    <property type="evidence" value="ECO:0007669"/>
    <property type="project" value="UniProtKB-EC"/>
</dbReference>
<sequence length="196" mass="21974">MKELTKICVFCGSSEGNDAAITEAAIKTGKQFAQQDVTLIYGAAKIGVMGVLAKTVLDNKGHVIGVIPDFLKKKEVVHLGLTELHTTKNMHERKLTMHELSDGFIALPGGMGTLEELFEIITWLQLGLHQKPIGLLNVNGFYNDLLKLLETMVRKGFLSMENYDLLLVDTTIENLLEKMKRFKAPEIPKWLKKHRT</sequence>
<protein>
    <recommendedName>
        <fullName evidence="3">Cytokinin riboside 5'-monophosphate phosphoribohydrolase</fullName>
        <ecNumber evidence="3">3.2.2.n1</ecNumber>
    </recommendedName>
</protein>
<dbReference type="RefSeq" id="WP_116693538.1">
    <property type="nucleotide sequence ID" value="NZ_QEHR01000002.1"/>
</dbReference>
<dbReference type="GO" id="GO:0009691">
    <property type="term" value="P:cytokinin biosynthetic process"/>
    <property type="evidence" value="ECO:0007669"/>
    <property type="project" value="UniProtKB-UniRule"/>
</dbReference>
<comment type="caution">
    <text evidence="4">The sequence shown here is derived from an EMBL/GenBank/DDBJ whole genome shotgun (WGS) entry which is preliminary data.</text>
</comment>
<keyword evidence="3" id="KW-0203">Cytokinin biosynthesis</keyword>
<dbReference type="AlphaFoldDB" id="A0A2U0I5Z7"/>
<dbReference type="Proteomes" id="UP000245962">
    <property type="component" value="Unassembled WGS sequence"/>
</dbReference>
<dbReference type="GO" id="GO:0005829">
    <property type="term" value="C:cytosol"/>
    <property type="evidence" value="ECO:0007669"/>
    <property type="project" value="TreeGrafter"/>
</dbReference>
<evidence type="ECO:0000256" key="3">
    <source>
        <dbReference type="RuleBase" id="RU363015"/>
    </source>
</evidence>
<dbReference type="NCBIfam" id="TIGR00730">
    <property type="entry name" value="Rossman fold protein, TIGR00730 family"/>
    <property type="match status" value="1"/>
</dbReference>
<dbReference type="SUPFAM" id="SSF102405">
    <property type="entry name" value="MCP/YpsA-like"/>
    <property type="match status" value="1"/>
</dbReference>
<dbReference type="PANTHER" id="PTHR31223">
    <property type="entry name" value="LOG FAMILY PROTEIN YJL055W"/>
    <property type="match status" value="1"/>
</dbReference>
<keyword evidence="3" id="KW-0378">Hydrolase</keyword>
<comment type="similarity">
    <text evidence="2 3">Belongs to the LOG family.</text>
</comment>
<reference evidence="4 5" key="1">
    <citation type="submission" date="2018-04" db="EMBL/GenBank/DDBJ databases">
        <title>Marixanthomonas spongiae HN-E44 sp. nov., isolated from a marine sponge.</title>
        <authorList>
            <person name="Luo L."/>
            <person name="Zhuang L."/>
        </authorList>
    </citation>
    <scope>NUCLEOTIDE SEQUENCE [LARGE SCALE GENOMIC DNA]</scope>
    <source>
        <strain evidence="4 5">HN-E44</strain>
    </source>
</reference>
<evidence type="ECO:0000313" key="5">
    <source>
        <dbReference type="Proteomes" id="UP000245962"/>
    </source>
</evidence>
<dbReference type="Gene3D" id="3.40.50.450">
    <property type="match status" value="1"/>
</dbReference>
<dbReference type="OrthoDB" id="9801098at2"/>